<dbReference type="PROSITE" id="PS50084">
    <property type="entry name" value="KH_TYPE_1"/>
    <property type="match status" value="1"/>
</dbReference>
<reference evidence="5 6" key="1">
    <citation type="submission" date="2019-07" db="EMBL/GenBank/DDBJ databases">
        <title>Whole genome shotgun sequence of Oceanithermus desulfurans NBRC 100063.</title>
        <authorList>
            <person name="Hosoyama A."/>
            <person name="Uohara A."/>
            <person name="Ohji S."/>
            <person name="Ichikawa N."/>
        </authorList>
    </citation>
    <scope>NUCLEOTIDE SEQUENCE [LARGE SCALE GENOMIC DNA]</scope>
    <source>
        <strain evidence="5 6">NBRC 100063</strain>
    </source>
</reference>
<keyword evidence="2 3" id="KW-0694">RNA-binding</keyword>
<dbReference type="CDD" id="cd22533">
    <property type="entry name" value="KH-II_YlqC-like"/>
    <property type="match status" value="1"/>
</dbReference>
<dbReference type="PROSITE" id="PS50823">
    <property type="entry name" value="KH_TYPE_2"/>
    <property type="match status" value="1"/>
</dbReference>
<protein>
    <recommendedName>
        <fullName evidence="3">RNA-binding protein KhpA</fullName>
    </recommendedName>
    <alternativeName>
        <fullName evidence="3">KH-domain protein A</fullName>
    </alternativeName>
</protein>
<dbReference type="PANTHER" id="PTHR34654:SF1">
    <property type="entry name" value="RNA-BINDING PROTEIN KHPA"/>
    <property type="match status" value="1"/>
</dbReference>
<evidence type="ECO:0000256" key="1">
    <source>
        <dbReference type="ARBA" id="ARBA00022490"/>
    </source>
</evidence>
<comment type="caution">
    <text evidence="5">The sequence shown here is derived from an EMBL/GenBank/DDBJ whole genome shotgun (WGS) entry which is preliminary data.</text>
</comment>
<keyword evidence="3" id="KW-0143">Chaperone</keyword>
<evidence type="ECO:0000313" key="6">
    <source>
        <dbReference type="Proteomes" id="UP000321827"/>
    </source>
</evidence>
<dbReference type="GO" id="GO:0003723">
    <property type="term" value="F:RNA binding"/>
    <property type="evidence" value="ECO:0007669"/>
    <property type="project" value="UniProtKB-UniRule"/>
</dbReference>
<dbReference type="GO" id="GO:0009252">
    <property type="term" value="P:peptidoglycan biosynthetic process"/>
    <property type="evidence" value="ECO:0007669"/>
    <property type="project" value="UniProtKB-UniRule"/>
</dbReference>
<comment type="function">
    <text evidence="3">A probable RNA chaperone. Forms a complex with KhpB which binds to cellular RNA and controls its expression. Plays a role in peptidoglycan (PG) homeostasis and cell length regulation.</text>
</comment>
<comment type="subunit">
    <text evidence="3">Forms a complex with KhpB.</text>
</comment>
<dbReference type="PANTHER" id="PTHR34654">
    <property type="entry name" value="UPF0109 PROTEIN SCO5592"/>
    <property type="match status" value="1"/>
</dbReference>
<name>A0A511RH59_9DEIN</name>
<dbReference type="AlphaFoldDB" id="A0A511RH59"/>
<proteinExistence type="inferred from homology"/>
<dbReference type="GO" id="GO:0008360">
    <property type="term" value="P:regulation of cell shape"/>
    <property type="evidence" value="ECO:0007669"/>
    <property type="project" value="UniProtKB-KW"/>
</dbReference>
<sequence>MREVVEYLAKAVVDHPEGVRVEERRAKGGVVYYIEVPAEEKGRIIGRRGRVIESIRTVVRAFARGKVSVEVR</sequence>
<accession>A0A511RH59</accession>
<dbReference type="Proteomes" id="UP000321827">
    <property type="component" value="Unassembled WGS sequence"/>
</dbReference>
<dbReference type="OrthoDB" id="9812389at2"/>
<dbReference type="Gene3D" id="3.30.300.20">
    <property type="match status" value="1"/>
</dbReference>
<dbReference type="InterPro" id="IPR004044">
    <property type="entry name" value="KH_dom_type_2"/>
</dbReference>
<gene>
    <name evidence="3" type="primary">khpA</name>
    <name evidence="5" type="ORF">ODE01S_04380</name>
</gene>
<comment type="subcellular location">
    <subcellularLocation>
        <location evidence="3">Cytoplasm</location>
    </subcellularLocation>
</comment>
<dbReference type="Pfam" id="PF13083">
    <property type="entry name" value="KH_KhpA-B"/>
    <property type="match status" value="1"/>
</dbReference>
<evidence type="ECO:0000256" key="2">
    <source>
        <dbReference type="ARBA" id="ARBA00022884"/>
    </source>
</evidence>
<dbReference type="GO" id="GO:0071555">
    <property type="term" value="P:cell wall organization"/>
    <property type="evidence" value="ECO:0007669"/>
    <property type="project" value="UniProtKB-KW"/>
</dbReference>
<dbReference type="GO" id="GO:0005737">
    <property type="term" value="C:cytoplasm"/>
    <property type="evidence" value="ECO:0007669"/>
    <property type="project" value="UniProtKB-SubCell"/>
</dbReference>
<keyword evidence="3" id="KW-0133">Cell shape</keyword>
<dbReference type="SUPFAM" id="SSF54814">
    <property type="entry name" value="Prokaryotic type KH domain (KH-domain type II)"/>
    <property type="match status" value="1"/>
</dbReference>
<evidence type="ECO:0000256" key="3">
    <source>
        <dbReference type="HAMAP-Rule" id="MF_00088"/>
    </source>
</evidence>
<dbReference type="RefSeq" id="WP_013457962.1">
    <property type="nucleotide sequence ID" value="NZ_BJXN01000002.1"/>
</dbReference>
<evidence type="ECO:0000259" key="4">
    <source>
        <dbReference type="PROSITE" id="PS50823"/>
    </source>
</evidence>
<dbReference type="HAMAP" id="MF_00088">
    <property type="entry name" value="KhpA"/>
    <property type="match status" value="1"/>
</dbReference>
<keyword evidence="1 3" id="KW-0963">Cytoplasm</keyword>
<dbReference type="InterPro" id="IPR009019">
    <property type="entry name" value="KH_sf_prok-type"/>
</dbReference>
<feature type="domain" description="KH type-2" evidence="4">
    <location>
        <begin position="4"/>
        <end position="72"/>
    </location>
</feature>
<dbReference type="InterPro" id="IPR020627">
    <property type="entry name" value="KhpA"/>
</dbReference>
<evidence type="ECO:0000313" key="5">
    <source>
        <dbReference type="EMBL" id="GEM89004.1"/>
    </source>
</evidence>
<keyword evidence="3" id="KW-0961">Cell wall biogenesis/degradation</keyword>
<dbReference type="InterPro" id="IPR015946">
    <property type="entry name" value="KH_dom-like_a/b"/>
</dbReference>
<comment type="similarity">
    <text evidence="3">Belongs to the KhpA RNA-binding protein family.</text>
</comment>
<organism evidence="5 6">
    <name type="scientific">Oceanithermus desulfurans NBRC 100063</name>
    <dbReference type="NCBI Taxonomy" id="1227550"/>
    <lineage>
        <taxon>Bacteria</taxon>
        <taxon>Thermotogati</taxon>
        <taxon>Deinococcota</taxon>
        <taxon>Deinococci</taxon>
        <taxon>Thermales</taxon>
        <taxon>Thermaceae</taxon>
        <taxon>Oceanithermus</taxon>
    </lineage>
</organism>
<dbReference type="EMBL" id="BJXN01000002">
    <property type="protein sequence ID" value="GEM89004.1"/>
    <property type="molecule type" value="Genomic_DNA"/>
</dbReference>